<reference evidence="1 2" key="1">
    <citation type="submission" date="2019-07" db="EMBL/GenBank/DDBJ databases">
        <title>Whole genome shotgun sequence of Microvirga aerophila NBRC 106136.</title>
        <authorList>
            <person name="Hosoyama A."/>
            <person name="Uohara A."/>
            <person name="Ohji S."/>
            <person name="Ichikawa N."/>
        </authorList>
    </citation>
    <scope>NUCLEOTIDE SEQUENCE [LARGE SCALE GENOMIC DNA]</scope>
    <source>
        <strain evidence="1 2">NBRC 106136</strain>
    </source>
</reference>
<dbReference type="EMBL" id="BJYU01000096">
    <property type="protein sequence ID" value="GEO17248.1"/>
    <property type="molecule type" value="Genomic_DNA"/>
</dbReference>
<gene>
    <name evidence="1" type="ORF">MAE02_49440</name>
</gene>
<dbReference type="Proteomes" id="UP000321085">
    <property type="component" value="Unassembled WGS sequence"/>
</dbReference>
<comment type="caution">
    <text evidence="1">The sequence shown here is derived from an EMBL/GenBank/DDBJ whole genome shotgun (WGS) entry which is preliminary data.</text>
</comment>
<name>A0A512BZ75_9HYPH</name>
<evidence type="ECO:0000313" key="1">
    <source>
        <dbReference type="EMBL" id="GEO17248.1"/>
    </source>
</evidence>
<organism evidence="1 2">
    <name type="scientific">Microvirga aerophila</name>
    <dbReference type="NCBI Taxonomy" id="670291"/>
    <lineage>
        <taxon>Bacteria</taxon>
        <taxon>Pseudomonadati</taxon>
        <taxon>Pseudomonadota</taxon>
        <taxon>Alphaproteobacteria</taxon>
        <taxon>Hyphomicrobiales</taxon>
        <taxon>Methylobacteriaceae</taxon>
        <taxon>Microvirga</taxon>
    </lineage>
</organism>
<proteinExistence type="predicted"/>
<accession>A0A512BZ75</accession>
<keyword evidence="2" id="KW-1185">Reference proteome</keyword>
<dbReference type="AlphaFoldDB" id="A0A512BZ75"/>
<evidence type="ECO:0000313" key="2">
    <source>
        <dbReference type="Proteomes" id="UP000321085"/>
    </source>
</evidence>
<protein>
    <submittedName>
        <fullName evidence="1">Uncharacterized protein</fullName>
    </submittedName>
</protein>
<sequence>MALRREGRETLEAAAHVSRLMKEVNPGLGGCRCHIGSKRSNSLRD</sequence>